<dbReference type="SUPFAM" id="SSF56281">
    <property type="entry name" value="Metallo-hydrolase/oxidoreductase"/>
    <property type="match status" value="1"/>
</dbReference>
<dbReference type="PANTHER" id="PTHR43717">
    <property type="entry name" value="ANAEROBIC NITRIC OXIDE REDUCTASE FLAVORUBREDOXIN"/>
    <property type="match status" value="1"/>
</dbReference>
<dbReference type="AlphaFoldDB" id="A0A2S6NNJ6"/>
<feature type="domain" description="ODP" evidence="1">
    <location>
        <begin position="29"/>
        <end position="163"/>
    </location>
</feature>
<dbReference type="InterPro" id="IPR036866">
    <property type="entry name" value="RibonucZ/Hydroxyglut_hydro"/>
</dbReference>
<dbReference type="InterPro" id="IPR045761">
    <property type="entry name" value="ODP_dom"/>
</dbReference>
<dbReference type="GO" id="GO:0016787">
    <property type="term" value="F:hydrolase activity"/>
    <property type="evidence" value="ECO:0007669"/>
    <property type="project" value="UniProtKB-KW"/>
</dbReference>
<dbReference type="PANTHER" id="PTHR43717:SF1">
    <property type="entry name" value="ANAEROBIC NITRIC OXIDE REDUCTASE FLAVORUBREDOXIN"/>
    <property type="match status" value="1"/>
</dbReference>
<evidence type="ECO:0000313" key="2">
    <source>
        <dbReference type="EMBL" id="PPQ38844.1"/>
    </source>
</evidence>
<dbReference type="Pfam" id="PF19583">
    <property type="entry name" value="ODP"/>
    <property type="match status" value="1"/>
</dbReference>
<evidence type="ECO:0000313" key="3">
    <source>
        <dbReference type="Proteomes" id="UP000239724"/>
    </source>
</evidence>
<dbReference type="Gene3D" id="3.60.15.10">
    <property type="entry name" value="Ribonuclease Z/Hydroxyacylglutathione hydrolase-like"/>
    <property type="match status" value="1"/>
</dbReference>
<sequence>MEAKVDEIGDHIFRISTFMPHVLPPEGLTFNQFLILADEPMLFHCGHRKQFSNVSAAVAKILPLDKLRWISFGHLEADECGAMNEWLAVSPLAEVVHGVVGCRVSINDMADRAPRALSGGDVLDLGGRRIQFIDTPHVPHGWDAGVIFEQETSTLFCGDLFTHGGDRPALTESDIVEPATTVLKSLSAVSPATAPTIRGLTRFQPRLLAVMHGSSFSGDASSAINDLAAHYASWLAAETDAEGS</sequence>
<dbReference type="EMBL" id="NHRY01000037">
    <property type="protein sequence ID" value="PPQ38844.1"/>
    <property type="molecule type" value="Genomic_DNA"/>
</dbReference>
<evidence type="ECO:0000259" key="1">
    <source>
        <dbReference type="Pfam" id="PF19583"/>
    </source>
</evidence>
<dbReference type="Proteomes" id="UP000239724">
    <property type="component" value="Unassembled WGS sequence"/>
</dbReference>
<dbReference type="OrthoDB" id="9800607at2"/>
<gene>
    <name evidence="2" type="ORF">CCS01_01935</name>
</gene>
<dbReference type="RefSeq" id="WP_104517151.1">
    <property type="nucleotide sequence ID" value="NZ_NHRY01000037.1"/>
</dbReference>
<keyword evidence="3" id="KW-1185">Reference proteome</keyword>
<comment type="caution">
    <text evidence="2">The sequence shown here is derived from an EMBL/GenBank/DDBJ whole genome shotgun (WGS) entry which is preliminary data.</text>
</comment>
<accession>A0A2S6NNJ6</accession>
<name>A0A2S6NNJ6_RHOGL</name>
<protein>
    <submittedName>
        <fullName evidence="2">MBL fold metallo-hydrolase</fullName>
    </submittedName>
</protein>
<keyword evidence="2" id="KW-0378">Hydrolase</keyword>
<proteinExistence type="predicted"/>
<organism evidence="2 3">
    <name type="scientific">Rhodopila globiformis</name>
    <name type="common">Rhodopseudomonas globiformis</name>
    <dbReference type="NCBI Taxonomy" id="1071"/>
    <lineage>
        <taxon>Bacteria</taxon>
        <taxon>Pseudomonadati</taxon>
        <taxon>Pseudomonadota</taxon>
        <taxon>Alphaproteobacteria</taxon>
        <taxon>Acetobacterales</taxon>
        <taxon>Acetobacteraceae</taxon>
        <taxon>Rhodopila</taxon>
    </lineage>
</organism>
<reference evidence="2 3" key="1">
    <citation type="journal article" date="2018" name="Arch. Microbiol.">
        <title>New insights into the metabolic potential of the phototrophic purple bacterium Rhodopila globiformis DSM 161(T) from its draft genome sequence and evidence for a vanadium-dependent nitrogenase.</title>
        <authorList>
            <person name="Imhoff J.F."/>
            <person name="Rahn T."/>
            <person name="Kunzel S."/>
            <person name="Neulinger S.C."/>
        </authorList>
    </citation>
    <scope>NUCLEOTIDE SEQUENCE [LARGE SCALE GENOMIC DNA]</scope>
    <source>
        <strain evidence="2 3">DSM 161</strain>
    </source>
</reference>